<sequence>MALTNKETSSQLLDAQTYIWNHTFNFVSSMSLKCVVQLEIPDLIHKHGKPMTLSQIINGLPIDKAKAHHVHRLMRILVHSGFFTKVNIFADEENEGYWLTPSSRLLLTDEPFSVRPLLLAKLNPFLMEPWHYVSKWFKNNHHKTAFDMTYRRTRWDTNDGGQNSSTFDHLFNEAMAGDARLEARVLIKDLKHVFEGLESIVDVGGGKGALAKAIADAFPKLKCTVLDLPHVVCGLEGAANLSYVGANMFEFIPHANAILMKEQWILHCWSDEECIKILKKCKEAIPNKEKGGKVIIIEMVLPSDPKRDHKAFETQLLFDMEDMILVPGRERTEKEWAKLFLAADFTSYNIFPILGLRSVIEVCP</sequence>
<reference evidence="9" key="1">
    <citation type="journal article" date="2018" name="Gigascience">
        <title>Genome assembly of the Pink Ipe (Handroanthus impetiginosus, Bignoniaceae), a highly valued, ecologically keystone Neotropical timber forest tree.</title>
        <authorList>
            <person name="Silva-Junior O.B."/>
            <person name="Grattapaglia D."/>
            <person name="Novaes E."/>
            <person name="Collevatti R.G."/>
        </authorList>
    </citation>
    <scope>NUCLEOTIDE SEQUENCE [LARGE SCALE GENOMIC DNA]</scope>
    <source>
        <strain evidence="9">cv. UFG-1</strain>
    </source>
</reference>
<dbReference type="Pfam" id="PF08100">
    <property type="entry name" value="Dimerisation"/>
    <property type="match status" value="1"/>
</dbReference>
<dbReference type="STRING" id="429701.A0A2G9I930"/>
<dbReference type="FunFam" id="1.10.10.10:FF:000213">
    <property type="entry name" value="Coniferyl alcohol 9-O-methyltransferase"/>
    <property type="match status" value="1"/>
</dbReference>
<feature type="active site" description="Proton acceptor" evidence="5">
    <location>
        <position position="267"/>
    </location>
</feature>
<dbReference type="SUPFAM" id="SSF53335">
    <property type="entry name" value="S-adenosyl-L-methionine-dependent methyltransferases"/>
    <property type="match status" value="1"/>
</dbReference>
<name>A0A2G9I930_9LAMI</name>
<dbReference type="AlphaFoldDB" id="A0A2G9I930"/>
<dbReference type="PROSITE" id="PS51683">
    <property type="entry name" value="SAM_OMT_II"/>
    <property type="match status" value="1"/>
</dbReference>
<dbReference type="GO" id="GO:0008757">
    <property type="term" value="F:S-adenosylmethionine-dependent methyltransferase activity"/>
    <property type="evidence" value="ECO:0007669"/>
    <property type="project" value="UniProtKB-ARBA"/>
</dbReference>
<dbReference type="GO" id="GO:0008171">
    <property type="term" value="F:O-methyltransferase activity"/>
    <property type="evidence" value="ECO:0007669"/>
    <property type="project" value="InterPro"/>
</dbReference>
<keyword evidence="1 8" id="KW-0489">Methyltransferase</keyword>
<evidence type="ECO:0000313" key="9">
    <source>
        <dbReference type="Proteomes" id="UP000231279"/>
    </source>
</evidence>
<dbReference type="Gene3D" id="3.40.50.150">
    <property type="entry name" value="Vaccinia Virus protein VP39"/>
    <property type="match status" value="1"/>
</dbReference>
<keyword evidence="3" id="KW-0949">S-adenosyl-L-methionine</keyword>
<dbReference type="Gene3D" id="1.10.10.10">
    <property type="entry name" value="Winged helix-like DNA-binding domain superfamily/Winged helix DNA-binding domain"/>
    <property type="match status" value="1"/>
</dbReference>
<protein>
    <submittedName>
        <fullName evidence="8">Hydroxyindole-O-methyltransferase</fullName>
        <ecNumber evidence="8">2.1.1.240</ecNumber>
    </submittedName>
</protein>
<dbReference type="OrthoDB" id="2410195at2759"/>
<evidence type="ECO:0000313" key="8">
    <source>
        <dbReference type="EMBL" id="PIN26254.1"/>
    </source>
</evidence>
<keyword evidence="9" id="KW-1185">Reference proteome</keyword>
<evidence type="ECO:0000256" key="3">
    <source>
        <dbReference type="ARBA" id="ARBA00022691"/>
    </source>
</evidence>
<dbReference type="Proteomes" id="UP000231279">
    <property type="component" value="Unassembled WGS sequence"/>
</dbReference>
<dbReference type="InterPro" id="IPR016461">
    <property type="entry name" value="COMT-like"/>
</dbReference>
<organism evidence="8 9">
    <name type="scientific">Handroanthus impetiginosus</name>
    <dbReference type="NCBI Taxonomy" id="429701"/>
    <lineage>
        <taxon>Eukaryota</taxon>
        <taxon>Viridiplantae</taxon>
        <taxon>Streptophyta</taxon>
        <taxon>Embryophyta</taxon>
        <taxon>Tracheophyta</taxon>
        <taxon>Spermatophyta</taxon>
        <taxon>Magnoliopsida</taxon>
        <taxon>eudicotyledons</taxon>
        <taxon>Gunneridae</taxon>
        <taxon>Pentapetalae</taxon>
        <taxon>asterids</taxon>
        <taxon>lamiids</taxon>
        <taxon>Lamiales</taxon>
        <taxon>Bignoniaceae</taxon>
        <taxon>Crescentiina</taxon>
        <taxon>Tabebuia alliance</taxon>
        <taxon>Handroanthus</taxon>
    </lineage>
</organism>
<dbReference type="EMBL" id="NKXS01000123">
    <property type="protein sequence ID" value="PIN26254.1"/>
    <property type="molecule type" value="Genomic_DNA"/>
</dbReference>
<dbReference type="SUPFAM" id="SSF46785">
    <property type="entry name" value="Winged helix' DNA-binding domain"/>
    <property type="match status" value="1"/>
</dbReference>
<dbReference type="GO" id="GO:0102303">
    <property type="term" value="F:resveratrol 3,5-O-dimethyltransferase activity"/>
    <property type="evidence" value="ECO:0007669"/>
    <property type="project" value="UniProtKB-EC"/>
</dbReference>
<dbReference type="InterPro" id="IPR012967">
    <property type="entry name" value="COMT_dimerisation"/>
</dbReference>
<comment type="caution">
    <text evidence="8">The sequence shown here is derived from an EMBL/GenBank/DDBJ whole genome shotgun (WGS) entry which is preliminary data.</text>
</comment>
<accession>A0A2G9I930</accession>
<evidence type="ECO:0000256" key="5">
    <source>
        <dbReference type="PIRSR" id="PIRSR005739-1"/>
    </source>
</evidence>
<dbReference type="InterPro" id="IPR001077">
    <property type="entry name" value="COMT_C"/>
</dbReference>
<feature type="domain" description="O-methyltransferase C-terminal" evidence="6">
    <location>
        <begin position="130"/>
        <end position="345"/>
    </location>
</feature>
<dbReference type="FunFam" id="3.40.50.150:FF:000057">
    <property type="entry name" value="O-methyltransferase ZRP4"/>
    <property type="match status" value="1"/>
</dbReference>
<keyword evidence="2 8" id="KW-0808">Transferase</keyword>
<evidence type="ECO:0000259" key="6">
    <source>
        <dbReference type="Pfam" id="PF00891"/>
    </source>
</evidence>
<dbReference type="PANTHER" id="PTHR11746">
    <property type="entry name" value="O-METHYLTRANSFERASE"/>
    <property type="match status" value="1"/>
</dbReference>
<feature type="domain" description="O-methyltransferase dimerisation" evidence="7">
    <location>
        <begin position="20"/>
        <end position="109"/>
    </location>
</feature>
<evidence type="ECO:0000256" key="2">
    <source>
        <dbReference type="ARBA" id="ARBA00022679"/>
    </source>
</evidence>
<dbReference type="GO" id="GO:0032259">
    <property type="term" value="P:methylation"/>
    <property type="evidence" value="ECO:0007669"/>
    <property type="project" value="UniProtKB-KW"/>
</dbReference>
<evidence type="ECO:0000256" key="1">
    <source>
        <dbReference type="ARBA" id="ARBA00022603"/>
    </source>
</evidence>
<dbReference type="InterPro" id="IPR029063">
    <property type="entry name" value="SAM-dependent_MTases_sf"/>
</dbReference>
<gene>
    <name evidence="8" type="ORF">CDL12_00999</name>
</gene>
<dbReference type="InterPro" id="IPR036388">
    <property type="entry name" value="WH-like_DNA-bd_sf"/>
</dbReference>
<dbReference type="EC" id="2.1.1.240" evidence="8"/>
<dbReference type="GO" id="GO:0046983">
    <property type="term" value="F:protein dimerization activity"/>
    <property type="evidence" value="ECO:0007669"/>
    <property type="project" value="InterPro"/>
</dbReference>
<evidence type="ECO:0000259" key="7">
    <source>
        <dbReference type="Pfam" id="PF08100"/>
    </source>
</evidence>
<proteinExistence type="inferred from homology"/>
<dbReference type="Pfam" id="PF00891">
    <property type="entry name" value="Methyltransf_2"/>
    <property type="match status" value="1"/>
</dbReference>
<evidence type="ECO:0000256" key="4">
    <source>
        <dbReference type="ARBA" id="ARBA00034481"/>
    </source>
</evidence>
<comment type="similarity">
    <text evidence="4">Belongs to the class I-like SAM-binding methyltransferase superfamily. Cation-independent O-methyltransferase family. COMT subfamily.</text>
</comment>
<dbReference type="PIRSF" id="PIRSF005739">
    <property type="entry name" value="O-mtase"/>
    <property type="match status" value="1"/>
</dbReference>
<dbReference type="InterPro" id="IPR036390">
    <property type="entry name" value="WH_DNA-bd_sf"/>
</dbReference>